<name>A0A4R2R6S2_9RHOB</name>
<proteinExistence type="predicted"/>
<comment type="caution">
    <text evidence="2">The sequence shown here is derived from an EMBL/GenBank/DDBJ whole genome shotgun (WGS) entry which is preliminary data.</text>
</comment>
<dbReference type="GO" id="GO:0016757">
    <property type="term" value="F:glycosyltransferase activity"/>
    <property type="evidence" value="ECO:0007669"/>
    <property type="project" value="UniProtKB-ARBA"/>
</dbReference>
<accession>A0A4R2R6S2</accession>
<dbReference type="Proteomes" id="UP000295050">
    <property type="component" value="Unassembled WGS sequence"/>
</dbReference>
<dbReference type="Pfam" id="PF13439">
    <property type="entry name" value="Glyco_transf_4"/>
    <property type="match status" value="1"/>
</dbReference>
<evidence type="ECO:0000313" key="2">
    <source>
        <dbReference type="EMBL" id="TCP58770.1"/>
    </source>
</evidence>
<protein>
    <submittedName>
        <fullName evidence="2">Glycosyltransferase involved in cell wall biosynthesis</fullName>
    </submittedName>
</protein>
<dbReference type="SUPFAM" id="SSF53756">
    <property type="entry name" value="UDP-Glycosyltransferase/glycogen phosphorylase"/>
    <property type="match status" value="1"/>
</dbReference>
<evidence type="ECO:0000313" key="3">
    <source>
        <dbReference type="Proteomes" id="UP000295050"/>
    </source>
</evidence>
<sequence length="371" mass="41322">MMRKSRILVILPSYDAGGAENYALRLIRHAGTEAFQWHVTTGNLRNARLEPSFREAGAQTHHATTGFLSPRQALGFRRFLRAHSFDAVMSLNGVFSGLAMRLAQGQGVPKRIAWHRRSTPAYRPTLFRRLYAAQALRWLEGSSTHILSNSRTALDHFHGPDWEKDHRFQVIPNGVDADRFKPRPEERACLRAELGIPPGAIVIGHVGRVDPAKDHETLFATARLLKAQLGTIYLLLAGTGTDTDAFRQRVRNAGLADVYLGLGVRTDTECIYQAMDVFVFPSVTEGQPNALIEAMLCEVPIVATNIEPIRHAVPDCLYSRLFPPQDSVRAAAIVRDTLGEKGADTAAVRHWARDRYAPDRNFNALLDFLIS</sequence>
<dbReference type="PANTHER" id="PTHR12526">
    <property type="entry name" value="GLYCOSYLTRANSFERASE"/>
    <property type="match status" value="1"/>
</dbReference>
<dbReference type="Pfam" id="PF13692">
    <property type="entry name" value="Glyco_trans_1_4"/>
    <property type="match status" value="1"/>
</dbReference>
<dbReference type="EMBL" id="SLXU01000017">
    <property type="protein sequence ID" value="TCP58770.1"/>
    <property type="molecule type" value="Genomic_DNA"/>
</dbReference>
<dbReference type="Gene3D" id="3.40.50.2000">
    <property type="entry name" value="Glycogen Phosphorylase B"/>
    <property type="match status" value="2"/>
</dbReference>
<dbReference type="OrthoDB" id="9790710at2"/>
<dbReference type="InterPro" id="IPR028098">
    <property type="entry name" value="Glyco_trans_4-like_N"/>
</dbReference>
<evidence type="ECO:0000259" key="1">
    <source>
        <dbReference type="Pfam" id="PF13439"/>
    </source>
</evidence>
<dbReference type="PANTHER" id="PTHR12526:SF637">
    <property type="entry name" value="GLYCOSYLTRANSFERASE EPSF-RELATED"/>
    <property type="match status" value="1"/>
</dbReference>
<organism evidence="2 3">
    <name type="scientific">Rhodovulum bhavnagarense</name>
    <dbReference type="NCBI Taxonomy" id="992286"/>
    <lineage>
        <taxon>Bacteria</taxon>
        <taxon>Pseudomonadati</taxon>
        <taxon>Pseudomonadota</taxon>
        <taxon>Alphaproteobacteria</taxon>
        <taxon>Rhodobacterales</taxon>
        <taxon>Paracoccaceae</taxon>
        <taxon>Rhodovulum</taxon>
    </lineage>
</organism>
<gene>
    <name evidence="2" type="ORF">EV663_11736</name>
</gene>
<feature type="domain" description="Glycosyltransferase subfamily 4-like N-terminal" evidence="1">
    <location>
        <begin position="17"/>
        <end position="179"/>
    </location>
</feature>
<keyword evidence="3" id="KW-1185">Reference proteome</keyword>
<dbReference type="AlphaFoldDB" id="A0A4R2R6S2"/>
<dbReference type="RefSeq" id="WP_132952726.1">
    <property type="nucleotide sequence ID" value="NZ_SLXU01000017.1"/>
</dbReference>
<keyword evidence="2" id="KW-0808">Transferase</keyword>
<reference evidence="2 3" key="1">
    <citation type="submission" date="2019-03" db="EMBL/GenBank/DDBJ databases">
        <title>Genomic Encyclopedia of Type Strains, Phase IV (KMG-IV): sequencing the most valuable type-strain genomes for metagenomic binning, comparative biology and taxonomic classification.</title>
        <authorList>
            <person name="Goeker M."/>
        </authorList>
    </citation>
    <scope>NUCLEOTIDE SEQUENCE [LARGE SCALE GENOMIC DNA]</scope>
    <source>
        <strain evidence="2 3">DSM 24766</strain>
    </source>
</reference>